<reference evidence="2" key="1">
    <citation type="journal article" date="2014" name="Int. J. Syst. Evol. Microbiol.">
        <title>Complete genome sequence of Corynebacterium casei LMG S-19264T (=DSM 44701T), isolated from a smear-ripened cheese.</title>
        <authorList>
            <consortium name="US DOE Joint Genome Institute (JGI-PGF)"/>
            <person name="Walter F."/>
            <person name="Albersmeier A."/>
            <person name="Kalinowski J."/>
            <person name="Ruckert C."/>
        </authorList>
    </citation>
    <scope>NUCLEOTIDE SEQUENCE</scope>
    <source>
        <strain evidence="2">VKM B-2347</strain>
    </source>
</reference>
<comment type="caution">
    <text evidence="2">The sequence shown here is derived from an EMBL/GenBank/DDBJ whole genome shotgun (WGS) entry which is preliminary data.</text>
</comment>
<gene>
    <name evidence="2" type="ORF">GCM10008179_00130</name>
</gene>
<protein>
    <recommendedName>
        <fullName evidence="1">Cell wall hydrolase SleB domain-containing protein</fullName>
    </recommendedName>
</protein>
<accession>A0A9W6IWE8</accession>
<proteinExistence type="predicted"/>
<dbReference type="InterPro" id="IPR011105">
    <property type="entry name" value="Cell_wall_hydrolase_SleB"/>
</dbReference>
<evidence type="ECO:0000259" key="1">
    <source>
        <dbReference type="Pfam" id="PF07486"/>
    </source>
</evidence>
<sequence>MAKRIFHLGAVVLATLGAGCAQTPKPRSTMPAMNVGLSTTERTCLARAMYFEARRNSEDGMLAVGTVVQNRLRSGRYGSSYCDVVGQKGQFAPGVLTRPMQGEAAERAGRVADQIASGRRHPAVRNAMFFHTAGLRFPYPNMRYVLIAGGNAFYEKRSVISLATAAENARSRAIALAYAKTDGLGAGRPIMLASLTRNVAMEDTSRRR</sequence>
<dbReference type="AlphaFoldDB" id="A0A9W6IWE8"/>
<name>A0A9W6IWE8_9HYPH</name>
<evidence type="ECO:0000313" key="2">
    <source>
        <dbReference type="EMBL" id="GLK66375.1"/>
    </source>
</evidence>
<dbReference type="PROSITE" id="PS51257">
    <property type="entry name" value="PROKAR_LIPOPROTEIN"/>
    <property type="match status" value="1"/>
</dbReference>
<feature type="domain" description="Cell wall hydrolase SleB" evidence="1">
    <location>
        <begin position="57"/>
        <end position="139"/>
    </location>
</feature>
<dbReference type="Proteomes" id="UP001143372">
    <property type="component" value="Unassembled WGS sequence"/>
</dbReference>
<dbReference type="Gene3D" id="1.10.10.2520">
    <property type="entry name" value="Cell wall hydrolase SleB, domain 1"/>
    <property type="match status" value="1"/>
</dbReference>
<dbReference type="InterPro" id="IPR042047">
    <property type="entry name" value="SleB_dom1"/>
</dbReference>
<reference evidence="2" key="2">
    <citation type="submission" date="2023-01" db="EMBL/GenBank/DDBJ databases">
        <authorList>
            <person name="Sun Q."/>
            <person name="Evtushenko L."/>
        </authorList>
    </citation>
    <scope>NUCLEOTIDE SEQUENCE</scope>
    <source>
        <strain evidence="2">VKM B-2347</strain>
    </source>
</reference>
<dbReference type="EMBL" id="BSFI01000001">
    <property type="protein sequence ID" value="GLK66375.1"/>
    <property type="molecule type" value="Genomic_DNA"/>
</dbReference>
<organism evidence="2 3">
    <name type="scientific">Hansschlegelia plantiphila</name>
    <dbReference type="NCBI Taxonomy" id="374655"/>
    <lineage>
        <taxon>Bacteria</taxon>
        <taxon>Pseudomonadati</taxon>
        <taxon>Pseudomonadota</taxon>
        <taxon>Alphaproteobacteria</taxon>
        <taxon>Hyphomicrobiales</taxon>
        <taxon>Methylopilaceae</taxon>
        <taxon>Hansschlegelia</taxon>
    </lineage>
</organism>
<dbReference type="GO" id="GO:0016787">
    <property type="term" value="F:hydrolase activity"/>
    <property type="evidence" value="ECO:0007669"/>
    <property type="project" value="InterPro"/>
</dbReference>
<keyword evidence="3" id="KW-1185">Reference proteome</keyword>
<evidence type="ECO:0000313" key="3">
    <source>
        <dbReference type="Proteomes" id="UP001143372"/>
    </source>
</evidence>
<dbReference type="Pfam" id="PF07486">
    <property type="entry name" value="Hydrolase_2"/>
    <property type="match status" value="1"/>
</dbReference>